<dbReference type="EMBL" id="JAODUO010001901">
    <property type="protein sequence ID" value="KAK2157157.1"/>
    <property type="molecule type" value="Genomic_DNA"/>
</dbReference>
<protein>
    <submittedName>
        <fullName evidence="2">Uncharacterized protein</fullName>
    </submittedName>
</protein>
<dbReference type="Proteomes" id="UP001209878">
    <property type="component" value="Unassembled WGS sequence"/>
</dbReference>
<gene>
    <name evidence="2" type="ORF">NP493_1900g00010</name>
</gene>
<dbReference type="AlphaFoldDB" id="A0AAD9JQN1"/>
<feature type="transmembrane region" description="Helical" evidence="1">
    <location>
        <begin position="58"/>
        <end position="78"/>
    </location>
</feature>
<name>A0AAD9JQN1_RIDPI</name>
<accession>A0AAD9JQN1</accession>
<comment type="caution">
    <text evidence="2">The sequence shown here is derived from an EMBL/GenBank/DDBJ whole genome shotgun (WGS) entry which is preliminary data.</text>
</comment>
<evidence type="ECO:0000313" key="3">
    <source>
        <dbReference type="Proteomes" id="UP001209878"/>
    </source>
</evidence>
<evidence type="ECO:0000313" key="2">
    <source>
        <dbReference type="EMBL" id="KAK2157157.1"/>
    </source>
</evidence>
<keyword evidence="1" id="KW-0472">Membrane</keyword>
<reference evidence="2" key="1">
    <citation type="journal article" date="2023" name="Mol. Biol. Evol.">
        <title>Third-Generation Sequencing Reveals the Adaptive Role of the Epigenome in Three Deep-Sea Polychaetes.</title>
        <authorList>
            <person name="Perez M."/>
            <person name="Aroh O."/>
            <person name="Sun Y."/>
            <person name="Lan Y."/>
            <person name="Juniper S.K."/>
            <person name="Young C.R."/>
            <person name="Angers B."/>
            <person name="Qian P.Y."/>
        </authorList>
    </citation>
    <scope>NUCLEOTIDE SEQUENCE</scope>
    <source>
        <strain evidence="2">R07B-5</strain>
    </source>
</reference>
<evidence type="ECO:0000256" key="1">
    <source>
        <dbReference type="SAM" id="Phobius"/>
    </source>
</evidence>
<keyword evidence="1" id="KW-1133">Transmembrane helix</keyword>
<keyword evidence="1" id="KW-0812">Transmembrane</keyword>
<sequence>MIVRQPSLCCIVGTCPFYKTVFNLTLLYGRQFVPVAYAGIEKEVFPELLTLGMTHTKLLALVGYLWCTISTFVLKYSVAFRFIIFNMWPSFNCSTRYSTCSKPTVLNV</sequence>
<keyword evidence="3" id="KW-1185">Reference proteome</keyword>
<organism evidence="2 3">
    <name type="scientific">Ridgeia piscesae</name>
    <name type="common">Tubeworm</name>
    <dbReference type="NCBI Taxonomy" id="27915"/>
    <lineage>
        <taxon>Eukaryota</taxon>
        <taxon>Metazoa</taxon>
        <taxon>Spiralia</taxon>
        <taxon>Lophotrochozoa</taxon>
        <taxon>Annelida</taxon>
        <taxon>Polychaeta</taxon>
        <taxon>Sedentaria</taxon>
        <taxon>Canalipalpata</taxon>
        <taxon>Sabellida</taxon>
        <taxon>Siboglinidae</taxon>
        <taxon>Ridgeia</taxon>
    </lineage>
</organism>
<proteinExistence type="predicted"/>